<dbReference type="InterPro" id="IPR036388">
    <property type="entry name" value="WH-like_DNA-bd_sf"/>
</dbReference>
<dbReference type="Gene3D" id="1.10.10.10">
    <property type="entry name" value="Winged helix-like DNA-binding domain superfamily/Winged helix DNA-binding domain"/>
    <property type="match status" value="1"/>
</dbReference>
<evidence type="ECO:0000256" key="2">
    <source>
        <dbReference type="SAM" id="Phobius"/>
    </source>
</evidence>
<protein>
    <recommendedName>
        <fullName evidence="3">HTH luxR-type domain-containing protein</fullName>
    </recommendedName>
</protein>
<dbReference type="AlphaFoldDB" id="A0A917YPR7"/>
<name>A0A917YPR7_9ALTE</name>
<dbReference type="GO" id="GO:0006355">
    <property type="term" value="P:regulation of DNA-templated transcription"/>
    <property type="evidence" value="ECO:0007669"/>
    <property type="project" value="InterPro"/>
</dbReference>
<dbReference type="InterPro" id="IPR000792">
    <property type="entry name" value="Tscrpt_reg_LuxR_C"/>
</dbReference>
<accession>A0A917YPR7</accession>
<dbReference type="EMBL" id="BMLS01000001">
    <property type="protein sequence ID" value="GGO63493.1"/>
    <property type="molecule type" value="Genomic_DNA"/>
</dbReference>
<evidence type="ECO:0000259" key="3">
    <source>
        <dbReference type="SMART" id="SM00421"/>
    </source>
</evidence>
<keyword evidence="2" id="KW-1133">Transmembrane helix</keyword>
<gene>
    <name evidence="4" type="ORF">GCM10010982_00660</name>
</gene>
<reference evidence="4" key="1">
    <citation type="journal article" date="2014" name="Int. J. Syst. Evol. Microbiol.">
        <title>Complete genome sequence of Corynebacterium casei LMG S-19264T (=DSM 44701T), isolated from a smear-ripened cheese.</title>
        <authorList>
            <consortium name="US DOE Joint Genome Institute (JGI-PGF)"/>
            <person name="Walter F."/>
            <person name="Albersmeier A."/>
            <person name="Kalinowski J."/>
            <person name="Ruckert C."/>
        </authorList>
    </citation>
    <scope>NUCLEOTIDE SEQUENCE</scope>
    <source>
        <strain evidence="4">CGMCC 1.7086</strain>
    </source>
</reference>
<dbReference type="SUPFAM" id="SSF46894">
    <property type="entry name" value="C-terminal effector domain of the bipartite response regulators"/>
    <property type="match status" value="1"/>
</dbReference>
<keyword evidence="5" id="KW-1185">Reference proteome</keyword>
<feature type="transmembrane region" description="Helical" evidence="2">
    <location>
        <begin position="33"/>
        <end position="54"/>
    </location>
</feature>
<feature type="coiled-coil region" evidence="1">
    <location>
        <begin position="64"/>
        <end position="98"/>
    </location>
</feature>
<feature type="domain" description="HTH luxR-type" evidence="3">
    <location>
        <begin position="102"/>
        <end position="159"/>
    </location>
</feature>
<sequence length="166" mass="19094">MVLRDKILTTLLIIIMLLNTVDVITDYYLGIPMWHIIQESCIVLASAMGALYIIRESLHRRQHIEHLKNQLTLSHSQLAKASEEMQKARNDFAHAIQQQFGQWHLTQSEQDVALLLLKGLSLREIGEVRDTKEKTVRQQASSVYEKAGVEGRHEFAAWFLEDFVSP</sequence>
<keyword evidence="2" id="KW-0812">Transmembrane</keyword>
<dbReference type="RefSeq" id="WP_188688609.1">
    <property type="nucleotide sequence ID" value="NZ_BMLS01000001.1"/>
</dbReference>
<keyword evidence="1" id="KW-0175">Coiled coil</keyword>
<organism evidence="4 5">
    <name type="scientific">Bowmanella pacifica</name>
    <dbReference type="NCBI Taxonomy" id="502051"/>
    <lineage>
        <taxon>Bacteria</taxon>
        <taxon>Pseudomonadati</taxon>
        <taxon>Pseudomonadota</taxon>
        <taxon>Gammaproteobacteria</taxon>
        <taxon>Alteromonadales</taxon>
        <taxon>Alteromonadaceae</taxon>
        <taxon>Bowmanella</taxon>
    </lineage>
</organism>
<evidence type="ECO:0000313" key="4">
    <source>
        <dbReference type="EMBL" id="GGO63493.1"/>
    </source>
</evidence>
<dbReference type="InterPro" id="IPR016032">
    <property type="entry name" value="Sig_transdc_resp-reg_C-effctor"/>
</dbReference>
<keyword evidence="2" id="KW-0472">Membrane</keyword>
<proteinExistence type="predicted"/>
<comment type="caution">
    <text evidence="4">The sequence shown here is derived from an EMBL/GenBank/DDBJ whole genome shotgun (WGS) entry which is preliminary data.</text>
</comment>
<dbReference type="Proteomes" id="UP000606935">
    <property type="component" value="Unassembled WGS sequence"/>
</dbReference>
<reference evidence="4" key="2">
    <citation type="submission" date="2020-09" db="EMBL/GenBank/DDBJ databases">
        <authorList>
            <person name="Sun Q."/>
            <person name="Zhou Y."/>
        </authorList>
    </citation>
    <scope>NUCLEOTIDE SEQUENCE</scope>
    <source>
        <strain evidence="4">CGMCC 1.7086</strain>
    </source>
</reference>
<dbReference type="GO" id="GO:0003677">
    <property type="term" value="F:DNA binding"/>
    <property type="evidence" value="ECO:0007669"/>
    <property type="project" value="InterPro"/>
</dbReference>
<evidence type="ECO:0000313" key="5">
    <source>
        <dbReference type="Proteomes" id="UP000606935"/>
    </source>
</evidence>
<dbReference type="SMART" id="SM00421">
    <property type="entry name" value="HTH_LUXR"/>
    <property type="match status" value="1"/>
</dbReference>
<evidence type="ECO:0000256" key="1">
    <source>
        <dbReference type="SAM" id="Coils"/>
    </source>
</evidence>